<keyword evidence="7 8" id="KW-0472">Membrane</keyword>
<evidence type="ECO:0000256" key="1">
    <source>
        <dbReference type="ARBA" id="ARBA00004141"/>
    </source>
</evidence>
<protein>
    <submittedName>
        <fullName evidence="10">Spore gernimation protein</fullName>
    </submittedName>
</protein>
<reference evidence="10 11" key="1">
    <citation type="submission" date="2017-09" db="EMBL/GenBank/DDBJ databases">
        <title>Large-scale bioinformatics analysis of Bacillus genomes uncovers conserved roles of natural products in bacterial physiology.</title>
        <authorList>
            <consortium name="Agbiome Team Llc"/>
            <person name="Bleich R.M."/>
            <person name="Kirk G.J."/>
            <person name="Santa Maria K.C."/>
            <person name="Allen S.E."/>
            <person name="Farag S."/>
            <person name="Shank E.A."/>
            <person name="Bowers A."/>
        </authorList>
    </citation>
    <scope>NUCLEOTIDE SEQUENCE [LARGE SCALE GENOMIC DNA]</scope>
    <source>
        <strain evidence="10 11">AFS003229</strain>
    </source>
</reference>
<reference evidence="9 12" key="2">
    <citation type="submission" date="2018-07" db="EMBL/GenBank/DDBJ databases">
        <title>The molecular basis for the intramolecular migration of carboxyl group in the catabolism of para-hydroxybenzoate via gentisate.</title>
        <authorList>
            <person name="Zhao H."/>
            <person name="Xu Y."/>
            <person name="Lin S."/>
            <person name="Spain J.C."/>
            <person name="Zhou N.-Y."/>
        </authorList>
    </citation>
    <scope>NUCLEOTIDE SEQUENCE [LARGE SCALE GENOMIC DNA]</scope>
    <source>
        <strain evidence="9 12">PHB-7a</strain>
    </source>
</reference>
<evidence type="ECO:0000256" key="3">
    <source>
        <dbReference type="ARBA" id="ARBA00022448"/>
    </source>
</evidence>
<dbReference type="Gene3D" id="1.20.1740.10">
    <property type="entry name" value="Amino acid/polyamine transporter I"/>
    <property type="match status" value="1"/>
</dbReference>
<dbReference type="InterPro" id="IPR004761">
    <property type="entry name" value="Spore_GerAB"/>
</dbReference>
<name>A0AAX0RR46_9BACI</name>
<feature type="transmembrane region" description="Helical" evidence="8">
    <location>
        <begin position="12"/>
        <end position="34"/>
    </location>
</feature>
<evidence type="ECO:0000256" key="7">
    <source>
        <dbReference type="ARBA" id="ARBA00023136"/>
    </source>
</evidence>
<accession>A0AAX0RR46</accession>
<dbReference type="GO" id="GO:0009847">
    <property type="term" value="P:spore germination"/>
    <property type="evidence" value="ECO:0007669"/>
    <property type="project" value="InterPro"/>
</dbReference>
<feature type="transmembrane region" description="Helical" evidence="8">
    <location>
        <begin position="341"/>
        <end position="359"/>
    </location>
</feature>
<dbReference type="PANTHER" id="PTHR34975:SF2">
    <property type="entry name" value="SPORE GERMINATION PROTEIN A2"/>
    <property type="match status" value="1"/>
</dbReference>
<evidence type="ECO:0000256" key="8">
    <source>
        <dbReference type="SAM" id="Phobius"/>
    </source>
</evidence>
<comment type="subcellular location">
    <subcellularLocation>
        <location evidence="1">Membrane</location>
        <topology evidence="1">Multi-pass membrane protein</topology>
    </subcellularLocation>
</comment>
<comment type="similarity">
    <text evidence="2">Belongs to the amino acid-polyamine-organocation (APC) superfamily. Spore germination protein (SGP) (TC 2.A.3.9) family.</text>
</comment>
<evidence type="ECO:0000256" key="2">
    <source>
        <dbReference type="ARBA" id="ARBA00007998"/>
    </source>
</evidence>
<evidence type="ECO:0000256" key="5">
    <source>
        <dbReference type="ARBA" id="ARBA00022692"/>
    </source>
</evidence>
<keyword evidence="6 8" id="KW-1133">Transmembrane helix</keyword>
<feature type="transmembrane region" description="Helical" evidence="8">
    <location>
        <begin position="218"/>
        <end position="243"/>
    </location>
</feature>
<keyword evidence="5 8" id="KW-0812">Transmembrane</keyword>
<proteinExistence type="inferred from homology"/>
<dbReference type="KEGG" id="pbut:DTO10_09730"/>
<dbReference type="Proteomes" id="UP000220106">
    <property type="component" value="Unassembled WGS sequence"/>
</dbReference>
<dbReference type="Proteomes" id="UP000260457">
    <property type="component" value="Chromosome"/>
</dbReference>
<keyword evidence="4" id="KW-0309">Germination</keyword>
<dbReference type="GO" id="GO:0016020">
    <property type="term" value="C:membrane"/>
    <property type="evidence" value="ECO:0007669"/>
    <property type="project" value="UniProtKB-SubCell"/>
</dbReference>
<feature type="transmembrane region" description="Helical" evidence="8">
    <location>
        <begin position="40"/>
        <end position="65"/>
    </location>
</feature>
<dbReference type="RefSeq" id="WP_098177268.1">
    <property type="nucleotide sequence ID" value="NZ_CP030926.1"/>
</dbReference>
<dbReference type="Pfam" id="PF03845">
    <property type="entry name" value="Spore_permease"/>
    <property type="match status" value="1"/>
</dbReference>
<dbReference type="EMBL" id="CP030926">
    <property type="protein sequence ID" value="AXN38665.1"/>
    <property type="molecule type" value="Genomic_DNA"/>
</dbReference>
<evidence type="ECO:0000313" key="12">
    <source>
        <dbReference type="Proteomes" id="UP000260457"/>
    </source>
</evidence>
<evidence type="ECO:0000313" key="11">
    <source>
        <dbReference type="Proteomes" id="UP000220106"/>
    </source>
</evidence>
<feature type="transmembrane region" description="Helical" evidence="8">
    <location>
        <begin position="308"/>
        <end position="329"/>
    </location>
</feature>
<dbReference type="PANTHER" id="PTHR34975">
    <property type="entry name" value="SPORE GERMINATION PROTEIN A2"/>
    <property type="match status" value="1"/>
</dbReference>
<evidence type="ECO:0000256" key="6">
    <source>
        <dbReference type="ARBA" id="ARBA00022989"/>
    </source>
</evidence>
<dbReference type="AlphaFoldDB" id="A0AAX0RR46"/>
<keyword evidence="3" id="KW-0813">Transport</keyword>
<feature type="transmembrane region" description="Helical" evidence="8">
    <location>
        <begin position="145"/>
        <end position="163"/>
    </location>
</feature>
<organism evidence="10 11">
    <name type="scientific">Peribacillus butanolivorans</name>
    <dbReference type="NCBI Taxonomy" id="421767"/>
    <lineage>
        <taxon>Bacteria</taxon>
        <taxon>Bacillati</taxon>
        <taxon>Bacillota</taxon>
        <taxon>Bacilli</taxon>
        <taxon>Bacillales</taxon>
        <taxon>Bacillaceae</taxon>
        <taxon>Peribacillus</taxon>
    </lineage>
</organism>
<feature type="transmembrane region" description="Helical" evidence="8">
    <location>
        <begin position="271"/>
        <end position="296"/>
    </location>
</feature>
<evidence type="ECO:0000313" key="9">
    <source>
        <dbReference type="EMBL" id="AXN38665.1"/>
    </source>
</evidence>
<dbReference type="NCBIfam" id="TIGR00912">
    <property type="entry name" value="2A0309"/>
    <property type="match status" value="1"/>
</dbReference>
<feature type="transmembrane region" description="Helical" evidence="8">
    <location>
        <begin position="183"/>
        <end position="206"/>
    </location>
</feature>
<evidence type="ECO:0000256" key="4">
    <source>
        <dbReference type="ARBA" id="ARBA00022544"/>
    </source>
</evidence>
<dbReference type="EMBL" id="NUEQ01000034">
    <property type="protein sequence ID" value="PEJ30334.1"/>
    <property type="molecule type" value="Genomic_DNA"/>
</dbReference>
<feature type="transmembrane region" description="Helical" evidence="8">
    <location>
        <begin position="118"/>
        <end position="138"/>
    </location>
</feature>
<keyword evidence="12" id="KW-1185">Reference proteome</keyword>
<evidence type="ECO:0000313" key="10">
    <source>
        <dbReference type="EMBL" id="PEJ30334.1"/>
    </source>
</evidence>
<sequence length="365" mass="41075">MVKNEKISTRQFRNLVILFTIGDSILVLPSLLAFYSKQDAWIACIISVGIGLLVIALYTKLGLFFPNMTFVQMNEKIFGKWIGKCTSLFFLTVTFLYTCSVMYYVGKFMTIQILPDTPIEMIHIMVAIILVMAVRLGLEVIARAAEIFLVLFIMLFIILVIFVSPQIDIKNIQPVFELELKPLLRTVIILVVYAPVDSLVLLMIFSASVNELKKARKAYFSGFVIGGIVIIITTLLTILVLGADQTARQAFPGYTLAQKINVGNFVQRIEAILAIMWFIPMYLKMVLFFYGSCLGISQVLGLKNYRPLTLPFGILIVILSLIIFPNIAYQQEWDVNTSVPLSITAELFLALLMLVVAIFRKGLIK</sequence>
<feature type="transmembrane region" description="Helical" evidence="8">
    <location>
        <begin position="86"/>
        <end position="106"/>
    </location>
</feature>
<gene>
    <name evidence="10" type="ORF">CN689_21440</name>
    <name evidence="9" type="ORF">DTO10_09730</name>
</gene>